<dbReference type="Gene3D" id="3.30.450.20">
    <property type="entry name" value="PAS domain"/>
    <property type="match status" value="3"/>
</dbReference>
<keyword evidence="4" id="KW-1003">Cell membrane</keyword>
<dbReference type="InterPro" id="IPR013655">
    <property type="entry name" value="PAS_fold_3"/>
</dbReference>
<evidence type="ECO:0000256" key="9">
    <source>
        <dbReference type="ARBA" id="ARBA00022989"/>
    </source>
</evidence>
<keyword evidence="6" id="KW-0808">Transferase</keyword>
<feature type="domain" description="Histidine kinase" evidence="12">
    <location>
        <begin position="699"/>
        <end position="915"/>
    </location>
</feature>
<keyword evidence="5" id="KW-0597">Phosphoprotein</keyword>
<gene>
    <name evidence="15" type="ORF">IWH25_17730</name>
</gene>
<evidence type="ECO:0000256" key="6">
    <source>
        <dbReference type="ARBA" id="ARBA00022679"/>
    </source>
</evidence>
<evidence type="ECO:0000256" key="2">
    <source>
        <dbReference type="ARBA" id="ARBA00004651"/>
    </source>
</evidence>
<dbReference type="SUPFAM" id="SSF55874">
    <property type="entry name" value="ATPase domain of HSP90 chaperone/DNA topoisomerase II/histidine kinase"/>
    <property type="match status" value="1"/>
</dbReference>
<sequence>MRAVWTYRWADLPWLGITAVIYALLAKIALTFHSANGLVTVFWPGAGVALAALLIGGRRYWPAIYLGSIAGQVWTGQSPTVAAIVAIGDVATPLLARWLLLRDDSFDAALRTSRDYFRLCWLGGALSPLASAVIGIGTLLLAGKIAAAGATGEFAHWWMGDALGIIVITPLVLIWRRLPQYGAWTTPEAAGVLGLSFLLGQVVFLDWFSEVFGLINRGYWLYLIVVWGAVRLGVHGVLLIVLTATLQALTGAASGIGYFGDDLARTGLTNFWAYTMILATVGTALALIIAERARVTARLRSSETRYGSLFENMMHGLAHCRMIYRNGVPVDYEYLAVNPAFGKVSGLPQDVVGRRISELVPGYARDNRISLETFGRVATTGEPVHWEHYFAARDRWFAFAAYRPAPGEFVALIENISERKRAEEQLRKLSLAVEQSPASIVITDLDGRIEYVNPAFCAASGYGADEVRGQNPRILMSGRTPRATYAALWETLLAGRIWSGEFVNRRRDGSDYHESATIAPLRREDGTVTHYVAVKADITELKRAMTELRISEDRLRLAKTAAGLGIFDRDVVNDLLAWDERTREIWGVGADEPVSFGTFLAGVHPDDRAATLAAIDRALNASGSGQYSVEYRVINAADGSVRHVAANGQAFFEGGRAVRFVGTVTDISLRKRLERELQERRSEMELLINQQVAAQTAAAIAHELNQPLVSISAYSEAALRMLRGGNRHPEKLTRALEGAIDQAQRAGRTVHELLDFLHKGEATPDAVNLNELVQDALAIAEESGYGGFRAVLDLQPGLPAVVANRLQLQKVLVNLLHNGVEAMRGAGVPTAAITIRVRTLAGQSMAHVTVQDSGPGLDTEMAHRIFEPFFTTKQHGIGLGLAISRALIEAHGGQLWADPDAGPGATFHFTLPFAS</sequence>
<keyword evidence="8" id="KW-0418">Kinase</keyword>
<feature type="domain" description="PAS" evidence="13">
    <location>
        <begin position="425"/>
        <end position="471"/>
    </location>
</feature>
<dbReference type="PROSITE" id="PS50109">
    <property type="entry name" value="HIS_KIN"/>
    <property type="match status" value="1"/>
</dbReference>
<dbReference type="PROSITE" id="PS50112">
    <property type="entry name" value="PAS"/>
    <property type="match status" value="2"/>
</dbReference>
<evidence type="ECO:0000256" key="7">
    <source>
        <dbReference type="ARBA" id="ARBA00022692"/>
    </source>
</evidence>
<dbReference type="SMART" id="SM00388">
    <property type="entry name" value="HisKA"/>
    <property type="match status" value="1"/>
</dbReference>
<keyword evidence="7 11" id="KW-0812">Transmembrane</keyword>
<feature type="transmembrane region" description="Helical" evidence="11">
    <location>
        <begin position="12"/>
        <end position="30"/>
    </location>
</feature>
<dbReference type="PRINTS" id="PR00344">
    <property type="entry name" value="BCTRLSENSOR"/>
</dbReference>
<feature type="domain" description="PAC" evidence="14">
    <location>
        <begin position="498"/>
        <end position="550"/>
    </location>
</feature>
<dbReference type="PANTHER" id="PTHR43304:SF1">
    <property type="entry name" value="PAC DOMAIN-CONTAINING PROTEIN"/>
    <property type="match status" value="1"/>
</dbReference>
<dbReference type="InterPro" id="IPR036890">
    <property type="entry name" value="HATPase_C_sf"/>
</dbReference>
<dbReference type="CDD" id="cd00082">
    <property type="entry name" value="HisKA"/>
    <property type="match status" value="1"/>
</dbReference>
<dbReference type="SMART" id="SM00091">
    <property type="entry name" value="PAS"/>
    <property type="match status" value="2"/>
</dbReference>
<name>A0A974PY37_9RHOO</name>
<dbReference type="Gene3D" id="1.10.287.130">
    <property type="match status" value="1"/>
</dbReference>
<comment type="catalytic activity">
    <reaction evidence="1">
        <text>ATP + protein L-histidine = ADP + protein N-phospho-L-histidine.</text>
        <dbReference type="EC" id="2.7.13.3"/>
    </reaction>
</comment>
<dbReference type="InterPro" id="IPR000014">
    <property type="entry name" value="PAS"/>
</dbReference>
<evidence type="ECO:0000256" key="10">
    <source>
        <dbReference type="ARBA" id="ARBA00023136"/>
    </source>
</evidence>
<proteinExistence type="predicted"/>
<dbReference type="RefSeq" id="WP_203387083.1">
    <property type="nucleotide sequence ID" value="NZ_CP064781.1"/>
</dbReference>
<evidence type="ECO:0000313" key="15">
    <source>
        <dbReference type="EMBL" id="QRJ63555.1"/>
    </source>
</evidence>
<dbReference type="Pfam" id="PF13426">
    <property type="entry name" value="PAS_9"/>
    <property type="match status" value="1"/>
</dbReference>
<reference evidence="15" key="1">
    <citation type="submission" date="2020-11" db="EMBL/GenBank/DDBJ databases">
        <title>Azospira restricta DSM 18626 genome sequence.</title>
        <authorList>
            <person name="Moe W.M."/>
        </authorList>
    </citation>
    <scope>NUCLEOTIDE SEQUENCE</scope>
    <source>
        <strain evidence="15">DSM 18626</strain>
    </source>
</reference>
<dbReference type="Pfam" id="PF05231">
    <property type="entry name" value="MASE1"/>
    <property type="match status" value="1"/>
</dbReference>
<feature type="domain" description="PAC" evidence="14">
    <location>
        <begin position="627"/>
        <end position="679"/>
    </location>
</feature>
<evidence type="ECO:0000259" key="14">
    <source>
        <dbReference type="PROSITE" id="PS50113"/>
    </source>
</evidence>
<dbReference type="InterPro" id="IPR004358">
    <property type="entry name" value="Sig_transdc_His_kin-like_C"/>
</dbReference>
<dbReference type="Pfam" id="PF08447">
    <property type="entry name" value="PAS_3"/>
    <property type="match status" value="1"/>
</dbReference>
<dbReference type="SUPFAM" id="SSF55785">
    <property type="entry name" value="PYP-like sensor domain (PAS domain)"/>
    <property type="match status" value="3"/>
</dbReference>
<evidence type="ECO:0000256" key="11">
    <source>
        <dbReference type="SAM" id="Phobius"/>
    </source>
</evidence>
<feature type="transmembrane region" description="Helical" evidence="11">
    <location>
        <begin position="154"/>
        <end position="175"/>
    </location>
</feature>
<evidence type="ECO:0000313" key="16">
    <source>
        <dbReference type="Proteomes" id="UP000663444"/>
    </source>
</evidence>
<dbReference type="InterPro" id="IPR001610">
    <property type="entry name" value="PAC"/>
</dbReference>
<dbReference type="PROSITE" id="PS50113">
    <property type="entry name" value="PAC"/>
    <property type="match status" value="2"/>
</dbReference>
<evidence type="ECO:0000259" key="12">
    <source>
        <dbReference type="PROSITE" id="PS50109"/>
    </source>
</evidence>
<dbReference type="Gene3D" id="2.10.70.100">
    <property type="match status" value="1"/>
</dbReference>
<keyword evidence="10 11" id="KW-0472">Membrane</keyword>
<dbReference type="Proteomes" id="UP000663444">
    <property type="component" value="Chromosome"/>
</dbReference>
<dbReference type="InterPro" id="IPR036097">
    <property type="entry name" value="HisK_dim/P_sf"/>
</dbReference>
<feature type="transmembrane region" description="Helical" evidence="11">
    <location>
        <begin position="121"/>
        <end position="142"/>
    </location>
</feature>
<dbReference type="CDD" id="cd00130">
    <property type="entry name" value="PAS"/>
    <property type="match status" value="2"/>
</dbReference>
<evidence type="ECO:0000256" key="8">
    <source>
        <dbReference type="ARBA" id="ARBA00022777"/>
    </source>
</evidence>
<evidence type="ECO:0000256" key="4">
    <source>
        <dbReference type="ARBA" id="ARBA00022475"/>
    </source>
</evidence>
<dbReference type="Pfam" id="PF00512">
    <property type="entry name" value="HisKA"/>
    <property type="match status" value="1"/>
</dbReference>
<feature type="domain" description="PAS" evidence="13">
    <location>
        <begin position="551"/>
        <end position="622"/>
    </location>
</feature>
<dbReference type="Pfam" id="PF02518">
    <property type="entry name" value="HATPase_c"/>
    <property type="match status" value="1"/>
</dbReference>
<dbReference type="GO" id="GO:0005886">
    <property type="term" value="C:plasma membrane"/>
    <property type="evidence" value="ECO:0007669"/>
    <property type="project" value="UniProtKB-SubCell"/>
</dbReference>
<protein>
    <recommendedName>
        <fullName evidence="3">histidine kinase</fullName>
        <ecNumber evidence="3">2.7.13.3</ecNumber>
    </recommendedName>
</protein>
<feature type="transmembrane region" description="Helical" evidence="11">
    <location>
        <begin position="211"/>
        <end position="230"/>
    </location>
</feature>
<dbReference type="InterPro" id="IPR000700">
    <property type="entry name" value="PAS-assoc_C"/>
</dbReference>
<evidence type="ECO:0000259" key="13">
    <source>
        <dbReference type="PROSITE" id="PS50112"/>
    </source>
</evidence>
<accession>A0A974PY37</accession>
<dbReference type="Gene3D" id="3.30.565.10">
    <property type="entry name" value="Histidine kinase-like ATPase, C-terminal domain"/>
    <property type="match status" value="1"/>
</dbReference>
<dbReference type="SMART" id="SM00387">
    <property type="entry name" value="HATPase_c"/>
    <property type="match status" value="1"/>
</dbReference>
<dbReference type="SUPFAM" id="SSF47384">
    <property type="entry name" value="Homodimeric domain of signal transducing histidine kinase"/>
    <property type="match status" value="1"/>
</dbReference>
<dbReference type="AlphaFoldDB" id="A0A974PY37"/>
<keyword evidence="9 11" id="KW-1133">Transmembrane helix</keyword>
<feature type="transmembrane region" description="Helical" evidence="11">
    <location>
        <begin position="187"/>
        <end position="205"/>
    </location>
</feature>
<dbReference type="InterPro" id="IPR007895">
    <property type="entry name" value="MASE1"/>
</dbReference>
<dbReference type="PANTHER" id="PTHR43304">
    <property type="entry name" value="PHYTOCHROME-LIKE PROTEIN CPH1"/>
    <property type="match status" value="1"/>
</dbReference>
<dbReference type="InterPro" id="IPR005467">
    <property type="entry name" value="His_kinase_dom"/>
</dbReference>
<keyword evidence="16" id="KW-1185">Reference proteome</keyword>
<dbReference type="EMBL" id="CP064781">
    <property type="protein sequence ID" value="QRJ63555.1"/>
    <property type="molecule type" value="Genomic_DNA"/>
</dbReference>
<dbReference type="NCBIfam" id="TIGR00229">
    <property type="entry name" value="sensory_box"/>
    <property type="match status" value="2"/>
</dbReference>
<feature type="transmembrane region" description="Helical" evidence="11">
    <location>
        <begin position="37"/>
        <end position="61"/>
    </location>
</feature>
<dbReference type="EC" id="2.7.13.3" evidence="3"/>
<evidence type="ECO:0000256" key="3">
    <source>
        <dbReference type="ARBA" id="ARBA00012438"/>
    </source>
</evidence>
<feature type="transmembrane region" description="Helical" evidence="11">
    <location>
        <begin position="271"/>
        <end position="290"/>
    </location>
</feature>
<dbReference type="InterPro" id="IPR003594">
    <property type="entry name" value="HATPase_dom"/>
</dbReference>
<organism evidence="15 16">
    <name type="scientific">Azospira restricta</name>
    <dbReference type="NCBI Taxonomy" id="404405"/>
    <lineage>
        <taxon>Bacteria</taxon>
        <taxon>Pseudomonadati</taxon>
        <taxon>Pseudomonadota</taxon>
        <taxon>Betaproteobacteria</taxon>
        <taxon>Rhodocyclales</taxon>
        <taxon>Rhodocyclaceae</taxon>
        <taxon>Azospira</taxon>
    </lineage>
</organism>
<dbReference type="KEGG" id="ares:IWH25_17730"/>
<dbReference type="InterPro" id="IPR003661">
    <property type="entry name" value="HisK_dim/P_dom"/>
</dbReference>
<dbReference type="GO" id="GO:0000155">
    <property type="term" value="F:phosphorelay sensor kinase activity"/>
    <property type="evidence" value="ECO:0007669"/>
    <property type="project" value="InterPro"/>
</dbReference>
<dbReference type="InterPro" id="IPR035965">
    <property type="entry name" value="PAS-like_dom_sf"/>
</dbReference>
<comment type="subcellular location">
    <subcellularLocation>
        <location evidence="2">Cell membrane</location>
        <topology evidence="2">Multi-pass membrane protein</topology>
    </subcellularLocation>
</comment>
<dbReference type="InterPro" id="IPR052162">
    <property type="entry name" value="Sensor_kinase/Photoreceptor"/>
</dbReference>
<evidence type="ECO:0000256" key="5">
    <source>
        <dbReference type="ARBA" id="ARBA00022553"/>
    </source>
</evidence>
<dbReference type="SMART" id="SM00086">
    <property type="entry name" value="PAC"/>
    <property type="match status" value="2"/>
</dbReference>
<evidence type="ECO:0000256" key="1">
    <source>
        <dbReference type="ARBA" id="ARBA00000085"/>
    </source>
</evidence>